<dbReference type="Proteomes" id="UP001396898">
    <property type="component" value="Unassembled WGS sequence"/>
</dbReference>
<accession>A0ABR1RUQ9</accession>
<proteinExistence type="predicted"/>
<protein>
    <submittedName>
        <fullName evidence="1">Uncharacterized protein</fullName>
    </submittedName>
</protein>
<evidence type="ECO:0000313" key="2">
    <source>
        <dbReference type="Proteomes" id="UP001396898"/>
    </source>
</evidence>
<dbReference type="EMBL" id="JAQQWI010000010">
    <property type="protein sequence ID" value="KAK8018627.1"/>
    <property type="molecule type" value="Genomic_DNA"/>
</dbReference>
<comment type="caution">
    <text evidence="1">The sequence shown here is derived from an EMBL/GenBank/DDBJ whole genome shotgun (WGS) entry which is preliminary data.</text>
</comment>
<gene>
    <name evidence="1" type="ORF">PG991_007817</name>
</gene>
<reference evidence="1 2" key="1">
    <citation type="submission" date="2023-01" db="EMBL/GenBank/DDBJ databases">
        <title>Analysis of 21 Apiospora genomes using comparative genomics revels a genus with tremendous synthesis potential of carbohydrate active enzymes and secondary metabolites.</title>
        <authorList>
            <person name="Sorensen T."/>
        </authorList>
    </citation>
    <scope>NUCLEOTIDE SEQUENCE [LARGE SCALE GENOMIC DNA]</scope>
    <source>
        <strain evidence="1 2">CBS 20057</strain>
    </source>
</reference>
<name>A0ABR1RUQ9_9PEZI</name>
<sequence length="59" mass="6644">MPACFLLHRIAPHRAGCELLPPPSLTPENHAERTRYHALRVTAPLERSSQSEILASRLM</sequence>
<keyword evidence="2" id="KW-1185">Reference proteome</keyword>
<evidence type="ECO:0000313" key="1">
    <source>
        <dbReference type="EMBL" id="KAK8018627.1"/>
    </source>
</evidence>
<organism evidence="1 2">
    <name type="scientific">Apiospora marii</name>
    <dbReference type="NCBI Taxonomy" id="335849"/>
    <lineage>
        <taxon>Eukaryota</taxon>
        <taxon>Fungi</taxon>
        <taxon>Dikarya</taxon>
        <taxon>Ascomycota</taxon>
        <taxon>Pezizomycotina</taxon>
        <taxon>Sordariomycetes</taxon>
        <taxon>Xylariomycetidae</taxon>
        <taxon>Amphisphaeriales</taxon>
        <taxon>Apiosporaceae</taxon>
        <taxon>Apiospora</taxon>
    </lineage>
</organism>